<evidence type="ECO:0000313" key="11">
    <source>
        <dbReference type="Proteomes" id="UP000255193"/>
    </source>
</evidence>
<sequence>MPNGFFHHLLPVPQHRLLRFALGVGMGLALIGCGQKGDLYLPERTSPALNTADPTTQPTNQSLANNPNVTYQTTSQTRDAASAPAATPATSASPFDPAMIQDDRNAY</sequence>
<dbReference type="NCBIfam" id="NF047847">
    <property type="entry name" value="SS_mature_LptM"/>
    <property type="match status" value="1"/>
</dbReference>
<evidence type="ECO:0000256" key="5">
    <source>
        <dbReference type="ARBA" id="ARBA00023237"/>
    </source>
</evidence>
<proteinExistence type="predicted"/>
<evidence type="ECO:0000313" key="9">
    <source>
        <dbReference type="EMBL" id="STY95949.1"/>
    </source>
</evidence>
<keyword evidence="3" id="KW-0472">Membrane</keyword>
<feature type="compositionally biased region" description="Polar residues" evidence="7">
    <location>
        <begin position="47"/>
        <end position="79"/>
    </location>
</feature>
<keyword evidence="4" id="KW-0564">Palmitate</keyword>
<evidence type="ECO:0000256" key="1">
    <source>
        <dbReference type="ARBA" id="ARBA00004459"/>
    </source>
</evidence>
<comment type="subcellular location">
    <subcellularLocation>
        <location evidence="1">Cell outer membrane</location>
        <topology evidence="1">Lipid-anchor</topology>
    </subcellularLocation>
</comment>
<dbReference type="AlphaFoldDB" id="A0A1B8QDY5"/>
<evidence type="ECO:0000313" key="10">
    <source>
        <dbReference type="Proteomes" id="UP000092508"/>
    </source>
</evidence>
<evidence type="ECO:0000256" key="3">
    <source>
        <dbReference type="ARBA" id="ARBA00023136"/>
    </source>
</evidence>
<keyword evidence="2" id="KW-0732">Signal</keyword>
<evidence type="ECO:0000313" key="8">
    <source>
        <dbReference type="EMBL" id="OBX79850.1"/>
    </source>
</evidence>
<gene>
    <name evidence="8" type="ORF">A9308_04235</name>
    <name evidence="9" type="ORF">NCTC11091_01758</name>
</gene>
<dbReference type="EMBL" id="LZMZ01000009">
    <property type="protein sequence ID" value="OBX79850.1"/>
    <property type="molecule type" value="Genomic_DNA"/>
</dbReference>
<dbReference type="InterPro" id="IPR032831">
    <property type="entry name" value="LptM_cons"/>
</dbReference>
<dbReference type="Proteomes" id="UP000255193">
    <property type="component" value="Unassembled WGS sequence"/>
</dbReference>
<dbReference type="RefSeq" id="WP_067059060.1">
    <property type="nucleotide sequence ID" value="NZ_CP171125.1"/>
</dbReference>
<evidence type="ECO:0000256" key="4">
    <source>
        <dbReference type="ARBA" id="ARBA00023139"/>
    </source>
</evidence>
<feature type="region of interest" description="Disordered" evidence="7">
    <location>
        <begin position="44"/>
        <end position="107"/>
    </location>
</feature>
<dbReference type="Proteomes" id="UP000092508">
    <property type="component" value="Unassembled WGS sequence"/>
</dbReference>
<dbReference type="EMBL" id="UGQA01000001">
    <property type="protein sequence ID" value="STY95949.1"/>
    <property type="molecule type" value="Genomic_DNA"/>
</dbReference>
<keyword evidence="6 9" id="KW-0449">Lipoprotein</keyword>
<reference evidence="9 11" key="2">
    <citation type="submission" date="2018-06" db="EMBL/GenBank/DDBJ databases">
        <authorList>
            <consortium name="Pathogen Informatics"/>
            <person name="Doyle S."/>
        </authorList>
    </citation>
    <scope>NUCLEOTIDE SEQUENCE [LARGE SCALE GENOMIC DNA]</scope>
    <source>
        <strain evidence="9 11">NCTC11091</strain>
    </source>
</reference>
<name>A0A1B8QDY5_9GAMM</name>
<reference evidence="8 10" key="1">
    <citation type="submission" date="2016-06" db="EMBL/GenBank/DDBJ databases">
        <title>Draft genome of Moraxella atlantae CCUG 66109.</title>
        <authorList>
            <person name="Salva-Serra F."/>
            <person name="Engstrom-Jakobsson H."/>
            <person name="Thorell K."/>
            <person name="Gonzales-Siles L."/>
            <person name="Karlsson R."/>
            <person name="Boulund F."/>
            <person name="Engstrand L."/>
            <person name="Kristiansson E."/>
            <person name="Moore E."/>
        </authorList>
    </citation>
    <scope>NUCLEOTIDE SEQUENCE [LARGE SCALE GENOMIC DNA]</scope>
    <source>
        <strain evidence="8 10">CCUG 66109</strain>
    </source>
</reference>
<evidence type="ECO:0000256" key="7">
    <source>
        <dbReference type="SAM" id="MobiDB-lite"/>
    </source>
</evidence>
<feature type="compositionally biased region" description="Low complexity" evidence="7">
    <location>
        <begin position="80"/>
        <end position="94"/>
    </location>
</feature>
<evidence type="ECO:0000256" key="6">
    <source>
        <dbReference type="ARBA" id="ARBA00023288"/>
    </source>
</evidence>
<accession>A0A1B8QDY5</accession>
<dbReference type="STRING" id="34059.A9308_04235"/>
<evidence type="ECO:0000256" key="2">
    <source>
        <dbReference type="ARBA" id="ARBA00022729"/>
    </source>
</evidence>
<dbReference type="OrthoDB" id="8550022at2"/>
<protein>
    <submittedName>
        <fullName evidence="9">Predicted small periplasmic lipoprotein</fullName>
    </submittedName>
</protein>
<organism evidence="8 10">
    <name type="scientific">Faucicola atlantae</name>
    <dbReference type="NCBI Taxonomy" id="34059"/>
    <lineage>
        <taxon>Bacteria</taxon>
        <taxon>Pseudomonadati</taxon>
        <taxon>Pseudomonadota</taxon>
        <taxon>Gammaproteobacteria</taxon>
        <taxon>Moraxellales</taxon>
        <taxon>Moraxellaceae</taxon>
        <taxon>Faucicola</taxon>
    </lineage>
</organism>
<keyword evidence="5" id="KW-0998">Cell outer membrane</keyword>